<gene>
    <name evidence="1" type="ORF">G3I70_29900</name>
</gene>
<evidence type="ECO:0000313" key="1">
    <source>
        <dbReference type="EMBL" id="NEA26679.1"/>
    </source>
</evidence>
<dbReference type="RefSeq" id="WP_163060743.1">
    <property type="nucleotide sequence ID" value="NZ_JAAGLI010000805.1"/>
</dbReference>
<protein>
    <submittedName>
        <fullName evidence="1">Uncharacterized protein</fullName>
    </submittedName>
</protein>
<sequence length="167" mass="18972">MSRDELLRRAERDQRVREPAVGAAGRLTLWQGLRGLWTDRRNTRWLARLVRRDGWPGISVAGADGAHAAWLLAQHADRLPEVQRMFLGAMREAVERGDAERKDLAYLEDRVRVNAGRPQLYGTQYGVTEAGFGPRPIEDPDRLDERRAAVGLQPMAEYDAGMRRRAD</sequence>
<comment type="caution">
    <text evidence="1">The sequence shown here is derived from an EMBL/GenBank/DDBJ whole genome shotgun (WGS) entry which is preliminary data.</text>
</comment>
<proteinExistence type="predicted"/>
<dbReference type="AlphaFoldDB" id="A0A6L9QMD4"/>
<evidence type="ECO:0000313" key="2">
    <source>
        <dbReference type="Proteomes" id="UP000475532"/>
    </source>
</evidence>
<dbReference type="EMBL" id="JAAGLI010000805">
    <property type="protein sequence ID" value="NEA26679.1"/>
    <property type="molecule type" value="Genomic_DNA"/>
</dbReference>
<dbReference type="InterPro" id="IPR046732">
    <property type="entry name" value="DUF6624"/>
</dbReference>
<reference evidence="1 2" key="1">
    <citation type="submission" date="2020-01" db="EMBL/GenBank/DDBJ databases">
        <title>Insect and environment-associated Actinomycetes.</title>
        <authorList>
            <person name="Currrie C."/>
            <person name="Chevrette M."/>
            <person name="Carlson C."/>
            <person name="Stubbendieck R."/>
            <person name="Wendt-Pienkowski E."/>
        </authorList>
    </citation>
    <scope>NUCLEOTIDE SEQUENCE [LARGE SCALE GENOMIC DNA]</scope>
    <source>
        <strain evidence="1 2">SID10258</strain>
    </source>
</reference>
<organism evidence="1 2">
    <name type="scientific">Actinomadura bangladeshensis</name>
    <dbReference type="NCBI Taxonomy" id="453573"/>
    <lineage>
        <taxon>Bacteria</taxon>
        <taxon>Bacillati</taxon>
        <taxon>Actinomycetota</taxon>
        <taxon>Actinomycetes</taxon>
        <taxon>Streptosporangiales</taxon>
        <taxon>Thermomonosporaceae</taxon>
        <taxon>Actinomadura</taxon>
    </lineage>
</organism>
<name>A0A6L9QMD4_9ACTN</name>
<accession>A0A6L9QMD4</accession>
<dbReference type="Pfam" id="PF20329">
    <property type="entry name" value="DUF6624"/>
    <property type="match status" value="1"/>
</dbReference>
<dbReference type="Proteomes" id="UP000475532">
    <property type="component" value="Unassembled WGS sequence"/>
</dbReference>